<sequence>MENSFSFSPLWKEISIAKRVDPALKPLHSIILQRALRDMPLPELESKKLQTEDILESVASLIPDLLSDLAEDNDILKNIRSLAARETPGEKPSVIIQASISMWYAEAISSFRQHYQPVKDGDTMGLAGLPRGMPWEHSQSEQYPFANLGFIAMLVVGEVWEKPADLKFGSACLVAHTALAFLYITHVLGEHLADYPWRSLSTYVDEQSARALLLKISLSIVAEGYRLSQPSQAPAIEFNVAPNSIRVSGQGRKLLVKVAMDNEWRSVPFWHPYRRVPGSPWNNYIMNTQMPTFPASTPLPQDSVEYRLPCSAFTLTDGFENAYEFKRVEMDVDGPGNERSLADREERFIDLARLSGGTYPDMRLDGLPPNEIEDISDEYLYFTPAGRTPRSDMGGYLTLNFLNAACHACQFFEDADADDDDFYLMTFTHYTGNGQGA</sequence>
<reference evidence="1" key="1">
    <citation type="submission" date="2021-11" db="EMBL/GenBank/DDBJ databases">
        <title>Fusarium solani-melongenae Genome sequencing and assembly.</title>
        <authorList>
            <person name="Xie S."/>
            <person name="Huang L."/>
            <person name="Zhang X."/>
        </authorList>
    </citation>
    <scope>NUCLEOTIDE SEQUENCE</scope>
    <source>
        <strain evidence="1">CRI 24-3</strain>
    </source>
</reference>
<dbReference type="EMBL" id="CP090031">
    <property type="protein sequence ID" value="UPK91022.1"/>
    <property type="molecule type" value="Genomic_DNA"/>
</dbReference>
<keyword evidence="2" id="KW-1185">Reference proteome</keyword>
<organism evidence="1 2">
    <name type="scientific">Fusarium solani subsp. cucurbitae</name>
    <name type="common">Neocosmosporum cucurbitae</name>
    <dbReference type="NCBI Taxonomy" id="2747967"/>
    <lineage>
        <taxon>Eukaryota</taxon>
        <taxon>Fungi</taxon>
        <taxon>Dikarya</taxon>
        <taxon>Ascomycota</taxon>
        <taxon>Pezizomycotina</taxon>
        <taxon>Sordariomycetes</taxon>
        <taxon>Hypocreomycetidae</taxon>
        <taxon>Hypocreales</taxon>
        <taxon>Nectriaceae</taxon>
        <taxon>Fusarium</taxon>
        <taxon>Fusarium solani species complex</taxon>
    </lineage>
</organism>
<gene>
    <name evidence="1" type="ORF">LCI18_001957</name>
</gene>
<dbReference type="Proteomes" id="UP000830768">
    <property type="component" value="Chromosome 2"/>
</dbReference>
<protein>
    <submittedName>
        <fullName evidence="1">Uncharacterized protein</fullName>
    </submittedName>
</protein>
<proteinExistence type="predicted"/>
<name>A0ACD3YPT9_FUSSC</name>
<evidence type="ECO:0000313" key="2">
    <source>
        <dbReference type="Proteomes" id="UP000830768"/>
    </source>
</evidence>
<evidence type="ECO:0000313" key="1">
    <source>
        <dbReference type="EMBL" id="UPK91022.1"/>
    </source>
</evidence>
<accession>A0ACD3YPT9</accession>